<evidence type="ECO:0000256" key="9">
    <source>
        <dbReference type="ARBA" id="ARBA00023163"/>
    </source>
</evidence>
<keyword evidence="9" id="KW-0804">Transcription</keyword>
<proteinExistence type="inferred from homology"/>
<dbReference type="PROSITE" id="PS00028">
    <property type="entry name" value="ZINC_FINGER_C2H2_1"/>
    <property type="match status" value="10"/>
</dbReference>
<evidence type="ECO:0000259" key="14">
    <source>
        <dbReference type="PROSITE" id="PS50878"/>
    </source>
</evidence>
<keyword evidence="7" id="KW-0805">Transcription regulation</keyword>
<dbReference type="InterPro" id="IPR000477">
    <property type="entry name" value="RT_dom"/>
</dbReference>
<keyword evidence="3" id="KW-0479">Metal-binding</keyword>
<feature type="domain" description="C2H2-type" evidence="13">
    <location>
        <begin position="1230"/>
        <end position="1257"/>
    </location>
</feature>
<keyword evidence="5 11" id="KW-0863">Zinc-finger</keyword>
<feature type="region of interest" description="Disordered" evidence="12">
    <location>
        <begin position="844"/>
        <end position="885"/>
    </location>
</feature>
<dbReference type="PROSITE" id="PS50878">
    <property type="entry name" value="RT_POL"/>
    <property type="match status" value="1"/>
</dbReference>
<evidence type="ECO:0000256" key="1">
    <source>
        <dbReference type="ARBA" id="ARBA00004123"/>
    </source>
</evidence>
<evidence type="ECO:0000256" key="4">
    <source>
        <dbReference type="ARBA" id="ARBA00022737"/>
    </source>
</evidence>
<keyword evidence="16" id="KW-1185">Reference proteome</keyword>
<dbReference type="Pfam" id="PF14529">
    <property type="entry name" value="Exo_endo_phos_2"/>
    <property type="match status" value="1"/>
</dbReference>
<feature type="domain" description="C2H2-type" evidence="13">
    <location>
        <begin position="952"/>
        <end position="974"/>
    </location>
</feature>
<evidence type="ECO:0000256" key="5">
    <source>
        <dbReference type="ARBA" id="ARBA00022771"/>
    </source>
</evidence>
<evidence type="ECO:0000256" key="10">
    <source>
        <dbReference type="ARBA" id="ARBA00023242"/>
    </source>
</evidence>
<dbReference type="PROSITE" id="PS50157">
    <property type="entry name" value="ZINC_FINGER_C2H2_2"/>
    <property type="match status" value="14"/>
</dbReference>
<dbReference type="GO" id="GO:0008270">
    <property type="term" value="F:zinc ion binding"/>
    <property type="evidence" value="ECO:0007669"/>
    <property type="project" value="UniProtKB-KW"/>
</dbReference>
<feature type="domain" description="C2H2-type" evidence="13">
    <location>
        <begin position="1258"/>
        <end position="1277"/>
    </location>
</feature>
<protein>
    <submittedName>
        <fullName evidence="15">(diamondback moth) hypothetical protein</fullName>
    </submittedName>
</protein>
<dbReference type="FunFam" id="3.30.160.60:FF:001443">
    <property type="entry name" value="Zinc finger protein 668"/>
    <property type="match status" value="1"/>
</dbReference>
<evidence type="ECO:0000256" key="11">
    <source>
        <dbReference type="PROSITE-ProRule" id="PRU00042"/>
    </source>
</evidence>
<dbReference type="FunFam" id="3.30.160.60:FF:002343">
    <property type="entry name" value="Zinc finger protein 33A"/>
    <property type="match status" value="2"/>
</dbReference>
<feature type="domain" description="C2H2-type" evidence="13">
    <location>
        <begin position="1036"/>
        <end position="1064"/>
    </location>
</feature>
<comment type="similarity">
    <text evidence="2">Belongs to the krueppel C2H2-type zinc-finger protein family.</text>
</comment>
<keyword evidence="4" id="KW-0677">Repeat</keyword>
<evidence type="ECO:0000256" key="2">
    <source>
        <dbReference type="ARBA" id="ARBA00006991"/>
    </source>
</evidence>
<dbReference type="FunFam" id="3.30.160.60:FF:000733">
    <property type="entry name" value="Zinc finger protein 236 variant"/>
    <property type="match status" value="1"/>
</dbReference>
<dbReference type="SUPFAM" id="SSF56219">
    <property type="entry name" value="DNase I-like"/>
    <property type="match status" value="1"/>
</dbReference>
<organism evidence="15 16">
    <name type="scientific">Plutella xylostella</name>
    <name type="common">Diamondback moth</name>
    <name type="synonym">Plutella maculipennis</name>
    <dbReference type="NCBI Taxonomy" id="51655"/>
    <lineage>
        <taxon>Eukaryota</taxon>
        <taxon>Metazoa</taxon>
        <taxon>Ecdysozoa</taxon>
        <taxon>Arthropoda</taxon>
        <taxon>Hexapoda</taxon>
        <taxon>Insecta</taxon>
        <taxon>Pterygota</taxon>
        <taxon>Neoptera</taxon>
        <taxon>Endopterygota</taxon>
        <taxon>Lepidoptera</taxon>
        <taxon>Glossata</taxon>
        <taxon>Ditrysia</taxon>
        <taxon>Yponomeutoidea</taxon>
        <taxon>Plutellidae</taxon>
        <taxon>Plutella</taxon>
    </lineage>
</organism>
<dbReference type="InterPro" id="IPR005135">
    <property type="entry name" value="Endo/exonuclease/phosphatase"/>
</dbReference>
<dbReference type="SUPFAM" id="SSF57667">
    <property type="entry name" value="beta-beta-alpha zinc fingers"/>
    <property type="match status" value="6"/>
</dbReference>
<evidence type="ECO:0000313" key="15">
    <source>
        <dbReference type="EMBL" id="CAG9131875.1"/>
    </source>
</evidence>
<dbReference type="InterPro" id="IPR013087">
    <property type="entry name" value="Znf_C2H2_type"/>
</dbReference>
<dbReference type="Pfam" id="PF00096">
    <property type="entry name" value="zf-C2H2"/>
    <property type="match status" value="9"/>
</dbReference>
<dbReference type="Pfam" id="PF13912">
    <property type="entry name" value="zf-C2H2_6"/>
    <property type="match status" value="1"/>
</dbReference>
<dbReference type="PANTHER" id="PTHR16515:SF49">
    <property type="entry name" value="GASTRULA ZINC FINGER PROTEIN XLCGF49.1-LIKE-RELATED"/>
    <property type="match status" value="1"/>
</dbReference>
<feature type="domain" description="C2H2-type" evidence="13">
    <location>
        <begin position="980"/>
        <end position="1007"/>
    </location>
</feature>
<dbReference type="GO" id="GO:0005634">
    <property type="term" value="C:nucleus"/>
    <property type="evidence" value="ECO:0007669"/>
    <property type="project" value="UniProtKB-SubCell"/>
</dbReference>
<dbReference type="FunFam" id="3.30.160.60:FF:001498">
    <property type="entry name" value="Zinc finger protein 404"/>
    <property type="match status" value="1"/>
</dbReference>
<dbReference type="Proteomes" id="UP000653454">
    <property type="component" value="Unassembled WGS sequence"/>
</dbReference>
<keyword evidence="8" id="KW-0238">DNA-binding</keyword>
<evidence type="ECO:0000313" key="16">
    <source>
        <dbReference type="Proteomes" id="UP000653454"/>
    </source>
</evidence>
<reference evidence="15" key="1">
    <citation type="submission" date="2020-11" db="EMBL/GenBank/DDBJ databases">
        <authorList>
            <person name="Whiteford S."/>
        </authorList>
    </citation>
    <scope>NUCLEOTIDE SEQUENCE</scope>
</reference>
<dbReference type="FunFam" id="3.30.160.60:FF:000145">
    <property type="entry name" value="Zinc finger protein 574"/>
    <property type="match status" value="1"/>
</dbReference>
<dbReference type="SUPFAM" id="SSF56672">
    <property type="entry name" value="DNA/RNA polymerases"/>
    <property type="match status" value="1"/>
</dbReference>
<evidence type="ECO:0000256" key="8">
    <source>
        <dbReference type="ARBA" id="ARBA00023125"/>
    </source>
</evidence>
<keyword evidence="10" id="KW-0539">Nucleus</keyword>
<evidence type="ECO:0000259" key="13">
    <source>
        <dbReference type="PROSITE" id="PS50157"/>
    </source>
</evidence>
<dbReference type="GO" id="GO:0003677">
    <property type="term" value="F:DNA binding"/>
    <property type="evidence" value="ECO:0007669"/>
    <property type="project" value="UniProtKB-KW"/>
</dbReference>
<dbReference type="EMBL" id="CAJHNJ030000046">
    <property type="protein sequence ID" value="CAG9131875.1"/>
    <property type="molecule type" value="Genomic_DNA"/>
</dbReference>
<sequence>MIHDKQSPITITSIYCSPKQKRNPETTEEDFNRFFESLGHRFIVGGDWNAKNLQWGSRLTTTRGRNLKKSMDYHKLNALTTCEPTYWPTDPQKLPDLLDFFIYKGVQTHFLSVESCHDSSSDHTPVIATLSYTIIERPVNPYLCNNHTDWENFRRHLNENLNHKLCLKSEDDIDTATEHIITSIQRAAWASTPSQKKPSNNKSHSNLPFIVKEKVLEKRRLRRIWQNSRHPADKREYNKSAASLKRFLVEIENDTLQQRLENLTAKTPAKVENSLWQTVKSRNKPQLAQHPLKTDRGEWAKTDPERAEAYGLFLSDVFQPNSSMGTKTLDEEVRKFLESDLQLSLPLQHCTPTEVRNTIKLLELKKAPGFDLITAEILKQLPKKAIVFITTLFNAILRMSYFPRVWKVSQIKMVPKPGKPPHLTSSYRPISLLPVLSKVLEKIISARLNQSLKDASTIPDHQFGFRKNHATVEQVHRVCEHIREALECKKYCSGVFLDVQQAFDKVWHNGLLYKLKKSLPHNLYLLLKSYLEHRIFYVKINDSVSQFYEINAGVPQGSVLGPSLYLLYTADVPESDNVMTATFADDTAVLASDENHNLASEMLQSHLDKVDKWMRDWRIKASATKSNHVTFTLRKKDCPPVKLGNEVLPHQSTVKYLGFHLDRKQTWKCHIQKKRDELNQRYRSLEWLMGRKSRVSLENKLLIYKTVLKPVWTYGIQLWGTASQTNIEILQRFQNGVLKAIVNAPWFTRMDEISPPTATPAQLYSICDTCVTSLQHAWRFKQQVLECENKFLQYYRNRGKEMMLKAEYTIDVKRELSDDNSCRGESDNEFSDEDEPNHVQVEILLSEPSPKQGETSTVRENTCRKRKKMEENDGEDSLSDDEPLTMQRSSKIEKFSCNICPKQFNYQIALDTHKKRHLLGRTYKCYICESKFTTNKGLTRHIAKNHGDGNSFPCTLCKDVFDEALLLKKHLNAHFKPTVFKCEVCGKEFKRKQGLNAHMDVHTKVKRYTCKFCKKGFGQKQNLINHERTHTGERPYVCAICGLGYPRRPDLKRLIFTIHSGIKPHACTVCEKQFSSKTYLSIHQRMHTAEKPYSCDVCKKAFAALTTLRVHMRVHTGEKPYACAVCGRQFSVYASFKRHERLHSGEKPFACKICEKTFADNGYLRLHMRTHTADRPYTCNLCDKQFKEPGALKKHIQVHTGEKLTCKICNKQISRNLTKHMRVHSGERPYSCNMCDKQFAASGSLKLHMRTHTGEKPYQCEMCNKQFSQSGTLKRHRCTVLEKVGDDNV</sequence>
<feature type="domain" description="C2H2-type" evidence="13">
    <location>
        <begin position="1008"/>
        <end position="1035"/>
    </location>
</feature>
<feature type="domain" description="Reverse transcriptase" evidence="14">
    <location>
        <begin position="395"/>
        <end position="661"/>
    </location>
</feature>
<dbReference type="SMART" id="SM00355">
    <property type="entry name" value="ZnF_C2H2"/>
    <property type="match status" value="14"/>
</dbReference>
<dbReference type="InterPro" id="IPR043502">
    <property type="entry name" value="DNA/RNA_pol_sf"/>
</dbReference>
<dbReference type="CDD" id="cd01650">
    <property type="entry name" value="RT_nLTR_like"/>
    <property type="match status" value="1"/>
</dbReference>
<dbReference type="Gene3D" id="3.60.10.10">
    <property type="entry name" value="Endonuclease/exonuclease/phosphatase"/>
    <property type="match status" value="1"/>
</dbReference>
<feature type="domain" description="C2H2-type" evidence="13">
    <location>
        <begin position="923"/>
        <end position="951"/>
    </location>
</feature>
<evidence type="ECO:0000256" key="3">
    <source>
        <dbReference type="ARBA" id="ARBA00022723"/>
    </source>
</evidence>
<accession>A0A8S4FTB8</accession>
<dbReference type="GO" id="GO:0071897">
    <property type="term" value="P:DNA biosynthetic process"/>
    <property type="evidence" value="ECO:0007669"/>
    <property type="project" value="UniProtKB-ARBA"/>
</dbReference>
<dbReference type="Gene3D" id="3.30.160.60">
    <property type="entry name" value="Classic Zinc Finger"/>
    <property type="match status" value="12"/>
</dbReference>
<comment type="subcellular location">
    <subcellularLocation>
        <location evidence="1">Nucleus</location>
    </subcellularLocation>
</comment>
<comment type="caution">
    <text evidence="15">The sequence shown here is derived from an EMBL/GenBank/DDBJ whole genome shotgun (WGS) entry which is preliminary data.</text>
</comment>
<keyword evidence="6" id="KW-0862">Zinc</keyword>
<feature type="domain" description="C2H2-type" evidence="13">
    <location>
        <begin position="1065"/>
        <end position="1092"/>
    </location>
</feature>
<dbReference type="FunFam" id="3.30.160.60:FF:000446">
    <property type="entry name" value="Zinc finger protein"/>
    <property type="match status" value="1"/>
</dbReference>
<evidence type="ECO:0000256" key="6">
    <source>
        <dbReference type="ARBA" id="ARBA00022833"/>
    </source>
</evidence>
<feature type="domain" description="C2H2-type" evidence="13">
    <location>
        <begin position="1149"/>
        <end position="1176"/>
    </location>
</feature>
<feature type="domain" description="C2H2-type" evidence="13">
    <location>
        <begin position="1093"/>
        <end position="1120"/>
    </location>
</feature>
<gene>
    <name evidence="15" type="ORF">PLXY2_LOCUS10446</name>
</gene>
<feature type="compositionally biased region" description="Acidic residues" evidence="12">
    <location>
        <begin position="872"/>
        <end position="883"/>
    </location>
</feature>
<dbReference type="InterPro" id="IPR036236">
    <property type="entry name" value="Znf_C2H2_sf"/>
</dbReference>
<feature type="domain" description="C2H2-type" evidence="13">
    <location>
        <begin position="895"/>
        <end position="922"/>
    </location>
</feature>
<dbReference type="PANTHER" id="PTHR16515">
    <property type="entry name" value="PR DOMAIN ZINC FINGER PROTEIN"/>
    <property type="match status" value="1"/>
</dbReference>
<evidence type="ECO:0000256" key="7">
    <source>
        <dbReference type="ARBA" id="ARBA00023015"/>
    </source>
</evidence>
<dbReference type="Pfam" id="PF00078">
    <property type="entry name" value="RVT_1"/>
    <property type="match status" value="1"/>
</dbReference>
<dbReference type="InterPro" id="IPR050331">
    <property type="entry name" value="Zinc_finger"/>
</dbReference>
<feature type="domain" description="C2H2-type" evidence="13">
    <location>
        <begin position="1121"/>
        <end position="1148"/>
    </location>
</feature>
<feature type="domain" description="C2H2-type" evidence="13">
    <location>
        <begin position="1204"/>
        <end position="1229"/>
    </location>
</feature>
<evidence type="ECO:0000256" key="12">
    <source>
        <dbReference type="SAM" id="MobiDB-lite"/>
    </source>
</evidence>
<dbReference type="FunFam" id="3.30.160.60:FF:001480">
    <property type="entry name" value="Si:cabz01071911.3"/>
    <property type="match status" value="1"/>
</dbReference>
<dbReference type="InterPro" id="IPR036691">
    <property type="entry name" value="Endo/exonu/phosph_ase_sf"/>
</dbReference>
<dbReference type="GO" id="GO:0006355">
    <property type="term" value="P:regulation of DNA-templated transcription"/>
    <property type="evidence" value="ECO:0007669"/>
    <property type="project" value="UniProtKB-ARBA"/>
</dbReference>
<feature type="domain" description="C2H2-type" evidence="13">
    <location>
        <begin position="1177"/>
        <end position="1204"/>
    </location>
</feature>
<dbReference type="FunFam" id="3.30.160.60:FF:000624">
    <property type="entry name" value="zinc finger protein 697"/>
    <property type="match status" value="1"/>
</dbReference>
<name>A0A8S4FTB8_PLUXY</name>
<dbReference type="GO" id="GO:0003824">
    <property type="term" value="F:catalytic activity"/>
    <property type="evidence" value="ECO:0007669"/>
    <property type="project" value="InterPro"/>
</dbReference>